<sequence>MPQPNGSNINSYPGQSGLPQSEPKMFGTPATSRGYVKNSDCSRTNPEPTFRSRKS</sequence>
<proteinExistence type="predicted"/>
<accession>A0A9D4MN74</accession>
<feature type="compositionally biased region" description="Polar residues" evidence="1">
    <location>
        <begin position="1"/>
        <end position="19"/>
    </location>
</feature>
<reference evidence="2" key="1">
    <citation type="journal article" date="2019" name="bioRxiv">
        <title>The Genome of the Zebra Mussel, Dreissena polymorpha: A Resource for Invasive Species Research.</title>
        <authorList>
            <person name="McCartney M.A."/>
            <person name="Auch B."/>
            <person name="Kono T."/>
            <person name="Mallez S."/>
            <person name="Zhang Y."/>
            <person name="Obille A."/>
            <person name="Becker A."/>
            <person name="Abrahante J.E."/>
            <person name="Garbe J."/>
            <person name="Badalamenti J.P."/>
            <person name="Herman A."/>
            <person name="Mangelson H."/>
            <person name="Liachko I."/>
            <person name="Sullivan S."/>
            <person name="Sone E.D."/>
            <person name="Koren S."/>
            <person name="Silverstein K.A.T."/>
            <person name="Beckman K.B."/>
            <person name="Gohl D.M."/>
        </authorList>
    </citation>
    <scope>NUCLEOTIDE SEQUENCE</scope>
    <source>
        <strain evidence="2">Duluth1</strain>
        <tissue evidence="2">Whole animal</tissue>
    </source>
</reference>
<evidence type="ECO:0000256" key="1">
    <source>
        <dbReference type="SAM" id="MobiDB-lite"/>
    </source>
</evidence>
<dbReference type="Proteomes" id="UP000828390">
    <property type="component" value="Unassembled WGS sequence"/>
</dbReference>
<protein>
    <submittedName>
        <fullName evidence="2">Uncharacterized protein</fullName>
    </submittedName>
</protein>
<keyword evidence="3" id="KW-1185">Reference proteome</keyword>
<feature type="region of interest" description="Disordered" evidence="1">
    <location>
        <begin position="1"/>
        <end position="55"/>
    </location>
</feature>
<reference evidence="2" key="2">
    <citation type="submission" date="2020-11" db="EMBL/GenBank/DDBJ databases">
        <authorList>
            <person name="McCartney M.A."/>
            <person name="Auch B."/>
            <person name="Kono T."/>
            <person name="Mallez S."/>
            <person name="Becker A."/>
            <person name="Gohl D.M."/>
            <person name="Silverstein K.A.T."/>
            <person name="Koren S."/>
            <person name="Bechman K.B."/>
            <person name="Herman A."/>
            <person name="Abrahante J.E."/>
            <person name="Garbe J."/>
        </authorList>
    </citation>
    <scope>NUCLEOTIDE SEQUENCE</scope>
    <source>
        <strain evidence="2">Duluth1</strain>
        <tissue evidence="2">Whole animal</tissue>
    </source>
</reference>
<evidence type="ECO:0000313" key="3">
    <source>
        <dbReference type="Proteomes" id="UP000828390"/>
    </source>
</evidence>
<comment type="caution">
    <text evidence="2">The sequence shown here is derived from an EMBL/GenBank/DDBJ whole genome shotgun (WGS) entry which is preliminary data.</text>
</comment>
<dbReference type="AlphaFoldDB" id="A0A9D4MN74"/>
<organism evidence="2 3">
    <name type="scientific">Dreissena polymorpha</name>
    <name type="common">Zebra mussel</name>
    <name type="synonym">Mytilus polymorpha</name>
    <dbReference type="NCBI Taxonomy" id="45954"/>
    <lineage>
        <taxon>Eukaryota</taxon>
        <taxon>Metazoa</taxon>
        <taxon>Spiralia</taxon>
        <taxon>Lophotrochozoa</taxon>
        <taxon>Mollusca</taxon>
        <taxon>Bivalvia</taxon>
        <taxon>Autobranchia</taxon>
        <taxon>Heteroconchia</taxon>
        <taxon>Euheterodonta</taxon>
        <taxon>Imparidentia</taxon>
        <taxon>Neoheterodontei</taxon>
        <taxon>Myida</taxon>
        <taxon>Dreissenoidea</taxon>
        <taxon>Dreissenidae</taxon>
        <taxon>Dreissena</taxon>
    </lineage>
</organism>
<name>A0A9D4MN74_DREPO</name>
<dbReference type="EMBL" id="JAIWYP010000001">
    <property type="protein sequence ID" value="KAH3879411.1"/>
    <property type="molecule type" value="Genomic_DNA"/>
</dbReference>
<evidence type="ECO:0000313" key="2">
    <source>
        <dbReference type="EMBL" id="KAH3879411.1"/>
    </source>
</evidence>
<gene>
    <name evidence="2" type="ORF">DPMN_003314</name>
</gene>